<accession>A0A1S8A7J5</accession>
<reference evidence="2" key="1">
    <citation type="submission" date="2016-03" db="EMBL/GenBank/DDBJ databases">
        <title>Draft genome sequence of Rosellinia necatrix.</title>
        <authorList>
            <person name="Kanematsu S."/>
        </authorList>
    </citation>
    <scope>NUCLEOTIDE SEQUENCE [LARGE SCALE GENOMIC DNA]</scope>
    <source>
        <strain evidence="2">W97</strain>
    </source>
</reference>
<dbReference type="Proteomes" id="UP000054516">
    <property type="component" value="Unassembled WGS sequence"/>
</dbReference>
<sequence>MAGLVARETGHHDLYTTDAFLRDVGQPVTRCIDRHHFIHVPLLDPNRCRYGSDQVDEAARNFMQTSFWNAMFVANTVMRVIDNAEAIRREMVNLEKAKRDSDNQEDMHLFMEGLTSDLDEQNDSEAICSLTMQLLQDKFMTDAGRDFGVEMDEDFTALEEAAEKEPLLIP</sequence>
<dbReference type="STRING" id="77044.A0A1S8A7J5"/>
<gene>
    <name evidence="2" type="ORF">SAMD00023353_2001220</name>
</gene>
<protein>
    <submittedName>
        <fullName evidence="2">Uncharacterized protein</fullName>
    </submittedName>
</protein>
<evidence type="ECO:0000313" key="3">
    <source>
        <dbReference type="Proteomes" id="UP000054516"/>
    </source>
</evidence>
<evidence type="ECO:0000256" key="1">
    <source>
        <dbReference type="SAM" id="Coils"/>
    </source>
</evidence>
<dbReference type="EMBL" id="DF977465">
    <property type="protein sequence ID" value="GAW26068.1"/>
    <property type="molecule type" value="Genomic_DNA"/>
</dbReference>
<feature type="coiled-coil region" evidence="1">
    <location>
        <begin position="77"/>
        <end position="107"/>
    </location>
</feature>
<keyword evidence="1" id="KW-0175">Coiled coil</keyword>
<dbReference type="AlphaFoldDB" id="A0A1S8A7J5"/>
<proteinExistence type="predicted"/>
<keyword evidence="3" id="KW-1185">Reference proteome</keyword>
<name>A0A1S8A7J5_ROSNE</name>
<evidence type="ECO:0000313" key="2">
    <source>
        <dbReference type="EMBL" id="GAW26068.1"/>
    </source>
</evidence>
<organism evidence="2">
    <name type="scientific">Rosellinia necatrix</name>
    <name type="common">White root-rot fungus</name>
    <dbReference type="NCBI Taxonomy" id="77044"/>
    <lineage>
        <taxon>Eukaryota</taxon>
        <taxon>Fungi</taxon>
        <taxon>Dikarya</taxon>
        <taxon>Ascomycota</taxon>
        <taxon>Pezizomycotina</taxon>
        <taxon>Sordariomycetes</taxon>
        <taxon>Xylariomycetidae</taxon>
        <taxon>Xylariales</taxon>
        <taxon>Xylariaceae</taxon>
        <taxon>Rosellinia</taxon>
    </lineage>
</organism>
<dbReference type="OrthoDB" id="4765395at2759"/>